<dbReference type="Gene3D" id="1.20.1250.20">
    <property type="entry name" value="MFS general substrate transporter like domains"/>
    <property type="match status" value="2"/>
</dbReference>
<dbReference type="InterPro" id="IPR036259">
    <property type="entry name" value="MFS_trans_sf"/>
</dbReference>
<keyword evidence="4 7" id="KW-1133">Transmembrane helix</keyword>
<dbReference type="GO" id="GO:0022857">
    <property type="term" value="F:transmembrane transporter activity"/>
    <property type="evidence" value="ECO:0007669"/>
    <property type="project" value="InterPro"/>
</dbReference>
<evidence type="ECO:0000313" key="9">
    <source>
        <dbReference type="EMBL" id="TQM05857.1"/>
    </source>
</evidence>
<evidence type="ECO:0000256" key="4">
    <source>
        <dbReference type="ARBA" id="ARBA00022989"/>
    </source>
</evidence>
<evidence type="ECO:0000256" key="5">
    <source>
        <dbReference type="ARBA" id="ARBA00023136"/>
    </source>
</evidence>
<feature type="transmembrane region" description="Helical" evidence="7">
    <location>
        <begin position="140"/>
        <end position="166"/>
    </location>
</feature>
<evidence type="ECO:0000259" key="8">
    <source>
        <dbReference type="PROSITE" id="PS50850"/>
    </source>
</evidence>
<proteinExistence type="predicted"/>
<feature type="transmembrane region" description="Helical" evidence="7">
    <location>
        <begin position="82"/>
        <end position="103"/>
    </location>
</feature>
<feature type="transmembrane region" description="Helical" evidence="7">
    <location>
        <begin position="302"/>
        <end position="321"/>
    </location>
</feature>
<dbReference type="EMBL" id="VFPA01000004">
    <property type="protein sequence ID" value="TQM05857.1"/>
    <property type="molecule type" value="Genomic_DNA"/>
</dbReference>
<feature type="transmembrane region" description="Helical" evidence="7">
    <location>
        <begin position="213"/>
        <end position="235"/>
    </location>
</feature>
<feature type="transmembrane region" description="Helical" evidence="7">
    <location>
        <begin position="12"/>
        <end position="35"/>
    </location>
</feature>
<dbReference type="Proteomes" id="UP000315677">
    <property type="component" value="Unassembled WGS sequence"/>
</dbReference>
<sequence>MSTQQPAVSPRGAARALTMLFLGAFVMGSSEMLVVGVLDLVAGDLGVSVSTAGTLVTGFALGLAIGGPILTALTIRLNRRTILCGTLVLAIACNLVVALSSSYDLTLVARTLTGAFAGLFDAAAFAAGIAVVPRERAGRALAVVISGFAVSTAVGVPLGTLLGHAVGWRGSYTAVVVLLAITLIATVALVPSVPGTGGGGVDGQVRYAFAPRVLAVLALCALVFGAAFAAMTYIVPFLQEVTGISGALISVFLLAYGVATAVGSFGGGRFADRDAGRTLIVAAVGAAGSLAALHLFGTNPFLVALLLLALGAFVMGSGPSLQYRVVALAGPGGQLAQSLPASAINVGIAFGSFAGGVAVGSFTASAAILTGLVIAVVAVPVAWATSRLEPPVVEGSAPPPSGEPGVALTGPKK</sequence>
<dbReference type="InterPro" id="IPR050189">
    <property type="entry name" value="MFS_Efflux_Transporters"/>
</dbReference>
<evidence type="ECO:0000256" key="3">
    <source>
        <dbReference type="ARBA" id="ARBA00022692"/>
    </source>
</evidence>
<feature type="transmembrane region" description="Helical" evidence="7">
    <location>
        <begin position="366"/>
        <end position="384"/>
    </location>
</feature>
<evidence type="ECO:0000256" key="1">
    <source>
        <dbReference type="ARBA" id="ARBA00004651"/>
    </source>
</evidence>
<dbReference type="PANTHER" id="PTHR43124">
    <property type="entry name" value="PURINE EFFLUX PUMP PBUE"/>
    <property type="match status" value="1"/>
</dbReference>
<dbReference type="PANTHER" id="PTHR43124:SF3">
    <property type="entry name" value="CHLORAMPHENICOL EFFLUX PUMP RV0191"/>
    <property type="match status" value="1"/>
</dbReference>
<evidence type="ECO:0000313" key="10">
    <source>
        <dbReference type="Proteomes" id="UP000315677"/>
    </source>
</evidence>
<feature type="transmembrane region" description="Helical" evidence="7">
    <location>
        <begin position="115"/>
        <end position="133"/>
    </location>
</feature>
<dbReference type="InterPro" id="IPR020846">
    <property type="entry name" value="MFS_dom"/>
</dbReference>
<dbReference type="PROSITE" id="PS50850">
    <property type="entry name" value="MFS"/>
    <property type="match status" value="1"/>
</dbReference>
<name>A0A543D937_9PSEU</name>
<dbReference type="CDD" id="cd17324">
    <property type="entry name" value="MFS_NepI_like"/>
    <property type="match status" value="1"/>
</dbReference>
<feature type="transmembrane region" description="Helical" evidence="7">
    <location>
        <begin position="172"/>
        <end position="193"/>
    </location>
</feature>
<reference evidence="9 10" key="1">
    <citation type="submission" date="2019-06" db="EMBL/GenBank/DDBJ databases">
        <title>Sequencing the genomes of 1000 actinobacteria strains.</title>
        <authorList>
            <person name="Klenk H.-P."/>
        </authorList>
    </citation>
    <scope>NUCLEOTIDE SEQUENCE [LARGE SCALE GENOMIC DNA]</scope>
    <source>
        <strain evidence="9 10">DSM 45301</strain>
    </source>
</reference>
<feature type="transmembrane region" description="Helical" evidence="7">
    <location>
        <begin position="278"/>
        <end position="296"/>
    </location>
</feature>
<gene>
    <name evidence="9" type="ORF">FB558_6078</name>
</gene>
<keyword evidence="10" id="KW-1185">Reference proteome</keyword>
<keyword evidence="2" id="KW-1003">Cell membrane</keyword>
<keyword evidence="3 7" id="KW-0812">Transmembrane</keyword>
<dbReference type="GO" id="GO:0005886">
    <property type="term" value="C:plasma membrane"/>
    <property type="evidence" value="ECO:0007669"/>
    <property type="project" value="UniProtKB-SubCell"/>
</dbReference>
<evidence type="ECO:0000256" key="2">
    <source>
        <dbReference type="ARBA" id="ARBA00022475"/>
    </source>
</evidence>
<dbReference type="SUPFAM" id="SSF103473">
    <property type="entry name" value="MFS general substrate transporter"/>
    <property type="match status" value="1"/>
</dbReference>
<comment type="subcellular location">
    <subcellularLocation>
        <location evidence="1">Cell membrane</location>
        <topology evidence="1">Multi-pass membrane protein</topology>
    </subcellularLocation>
</comment>
<feature type="region of interest" description="Disordered" evidence="6">
    <location>
        <begin position="391"/>
        <end position="413"/>
    </location>
</feature>
<feature type="transmembrane region" description="Helical" evidence="7">
    <location>
        <begin position="342"/>
        <end position="360"/>
    </location>
</feature>
<dbReference type="InterPro" id="IPR011701">
    <property type="entry name" value="MFS"/>
</dbReference>
<dbReference type="Pfam" id="PF07690">
    <property type="entry name" value="MFS_1"/>
    <property type="match status" value="1"/>
</dbReference>
<dbReference type="RefSeq" id="WP_246106857.1">
    <property type="nucleotide sequence ID" value="NZ_VFPA01000004.1"/>
</dbReference>
<evidence type="ECO:0000256" key="6">
    <source>
        <dbReference type="SAM" id="MobiDB-lite"/>
    </source>
</evidence>
<feature type="transmembrane region" description="Helical" evidence="7">
    <location>
        <begin position="55"/>
        <end position="75"/>
    </location>
</feature>
<evidence type="ECO:0000256" key="7">
    <source>
        <dbReference type="SAM" id="Phobius"/>
    </source>
</evidence>
<feature type="transmembrane region" description="Helical" evidence="7">
    <location>
        <begin position="247"/>
        <end position="266"/>
    </location>
</feature>
<keyword evidence="5 7" id="KW-0472">Membrane</keyword>
<comment type="caution">
    <text evidence="9">The sequence shown here is derived from an EMBL/GenBank/DDBJ whole genome shotgun (WGS) entry which is preliminary data.</text>
</comment>
<dbReference type="AlphaFoldDB" id="A0A543D937"/>
<organism evidence="9 10">
    <name type="scientific">Pseudonocardia kunmingensis</name>
    <dbReference type="NCBI Taxonomy" id="630975"/>
    <lineage>
        <taxon>Bacteria</taxon>
        <taxon>Bacillati</taxon>
        <taxon>Actinomycetota</taxon>
        <taxon>Actinomycetes</taxon>
        <taxon>Pseudonocardiales</taxon>
        <taxon>Pseudonocardiaceae</taxon>
        <taxon>Pseudonocardia</taxon>
    </lineage>
</organism>
<accession>A0A543D937</accession>
<feature type="domain" description="Major facilitator superfamily (MFS) profile" evidence="8">
    <location>
        <begin position="16"/>
        <end position="389"/>
    </location>
</feature>
<protein>
    <submittedName>
        <fullName evidence="9">DHA1 family inner membrane transport protein</fullName>
    </submittedName>
</protein>